<dbReference type="RefSeq" id="WP_185372509.1">
    <property type="nucleotide sequence ID" value="NZ_JAARNB010000001.1"/>
</dbReference>
<dbReference type="PANTHER" id="PTHR34976:SF1">
    <property type="entry name" value="TOXIN BC_0920"/>
    <property type="match status" value="1"/>
</dbReference>
<reference evidence="6 7" key="1">
    <citation type="submission" date="2020-03" db="EMBL/GenBank/DDBJ databases">
        <title>Soil Listeria distribution.</title>
        <authorList>
            <person name="Liao J."/>
            <person name="Wiedmann M."/>
        </authorList>
    </citation>
    <scope>NUCLEOTIDE SEQUENCE [LARGE SCALE GENOMIC DNA]</scope>
    <source>
        <strain evidence="4 7">FSL L7-1816</strain>
        <strain evidence="5 6">FSL L7-1833</strain>
    </source>
</reference>
<evidence type="ECO:0000313" key="6">
    <source>
        <dbReference type="Proteomes" id="UP000532866"/>
    </source>
</evidence>
<comment type="similarity">
    <text evidence="1">In the N-terminal section; belongs to the LXG family.</text>
</comment>
<dbReference type="EMBL" id="JAAROV010000001">
    <property type="protein sequence ID" value="MBC1315434.1"/>
    <property type="molecule type" value="Genomic_DNA"/>
</dbReference>
<evidence type="ECO:0000313" key="4">
    <source>
        <dbReference type="EMBL" id="MBC1315434.1"/>
    </source>
</evidence>
<dbReference type="EMBL" id="JAAROL010000001">
    <property type="protein sequence ID" value="MBC1330591.1"/>
    <property type="molecule type" value="Genomic_DNA"/>
</dbReference>
<dbReference type="Proteomes" id="UP000532866">
    <property type="component" value="Unassembled WGS sequence"/>
</dbReference>
<dbReference type="InterPro" id="IPR006829">
    <property type="entry name" value="LXG_dom"/>
</dbReference>
<sequence>MSLNMYLGEVDAQTISITDICNETIQAMNQVIQSIDTFTGDVILKGDTYDSAKIYFSQTYRVIAQGIIVFCERLIEQNKAFPTNFRSEVANTDVIEDELKDQIHETEKLIMDLEQASNGLLNKPQINLFDSVKRNLERKLEDLYQYNTQSSTYFNDAEQLAKDIEKGLTDVNGGRGFNQTSGVFALTGITMGWQTALRNADKGIDPVKVEELKDYDVYAIVYADAKGNPQIIWHLEKDGKGVTNTELYRYLIQSGKYLDGEDYTIWGMDDYTKHLQDGWRNGINYQNGDEYNSFISGTLAASQYVEDGYVWVQESGMYDMITMLGLSYASYKATTLNNNKFKPTESLETHLKNTDPSVPRKRGIGGAHNSVEFYKNDVQIVSKTNSKVSGVVVVEYKMPKLNMDGTPTGEYGNKVFVKTIYDPQFISDKTYVNRGIEAANNAMLKSKDGTMPREWIGIDSKGVTWRGYYQDGEITSFFPEN</sequence>
<dbReference type="PROSITE" id="PS51756">
    <property type="entry name" value="LXG"/>
    <property type="match status" value="1"/>
</dbReference>
<dbReference type="InterPro" id="IPR051768">
    <property type="entry name" value="Bact_secretion_toxin"/>
</dbReference>
<evidence type="ECO:0000313" key="7">
    <source>
        <dbReference type="Proteomes" id="UP000543379"/>
    </source>
</evidence>
<dbReference type="GO" id="GO:0004519">
    <property type="term" value="F:endonuclease activity"/>
    <property type="evidence" value="ECO:0007669"/>
    <property type="project" value="InterPro"/>
</dbReference>
<dbReference type="CDD" id="cd20686">
    <property type="entry name" value="CdiA-CT_Ec-like"/>
    <property type="match status" value="1"/>
</dbReference>
<dbReference type="Pfam" id="PF14436">
    <property type="entry name" value="EndoU_bacteria"/>
    <property type="match status" value="1"/>
</dbReference>
<dbReference type="InterPro" id="IPR029501">
    <property type="entry name" value="EndoU_bac"/>
</dbReference>
<evidence type="ECO:0000259" key="3">
    <source>
        <dbReference type="PROSITE" id="PS51756"/>
    </source>
</evidence>
<comment type="caution">
    <text evidence="5">The sequence shown here is derived from an EMBL/GenBank/DDBJ whole genome shotgun (WGS) entry which is preliminary data.</text>
</comment>
<keyword evidence="2" id="KW-0175">Coiled coil</keyword>
<evidence type="ECO:0000256" key="1">
    <source>
        <dbReference type="ARBA" id="ARBA00034117"/>
    </source>
</evidence>
<feature type="coiled-coil region" evidence="2">
    <location>
        <begin position="96"/>
        <end position="123"/>
    </location>
</feature>
<dbReference type="Pfam" id="PF04740">
    <property type="entry name" value="LXG"/>
    <property type="match status" value="1"/>
</dbReference>
<name>A0A7X0TMR2_9LIST</name>
<gene>
    <name evidence="5" type="ORF">HB759_01385</name>
    <name evidence="4" type="ORF">HB811_01500</name>
</gene>
<dbReference type="AlphaFoldDB" id="A0A7X0TMR2"/>
<proteinExistence type="inferred from homology"/>
<dbReference type="PANTHER" id="PTHR34976">
    <property type="entry name" value="RIBONUCLEASE YQCG-RELATED"/>
    <property type="match status" value="1"/>
</dbReference>
<evidence type="ECO:0000256" key="2">
    <source>
        <dbReference type="SAM" id="Coils"/>
    </source>
</evidence>
<feature type="domain" description="LXG" evidence="3">
    <location>
        <begin position="1"/>
        <end position="214"/>
    </location>
</feature>
<evidence type="ECO:0000313" key="5">
    <source>
        <dbReference type="EMBL" id="MBC1330591.1"/>
    </source>
</evidence>
<accession>A0A7X0TMR2</accession>
<dbReference type="Proteomes" id="UP000543379">
    <property type="component" value="Unassembled WGS sequence"/>
</dbReference>
<organism evidence="5 6">
    <name type="scientific">Listeria booriae</name>
    <dbReference type="NCBI Taxonomy" id="1552123"/>
    <lineage>
        <taxon>Bacteria</taxon>
        <taxon>Bacillati</taxon>
        <taxon>Bacillota</taxon>
        <taxon>Bacilli</taxon>
        <taxon>Bacillales</taxon>
        <taxon>Listeriaceae</taxon>
        <taxon>Listeria</taxon>
    </lineage>
</organism>
<protein>
    <recommendedName>
        <fullName evidence="3">LXG domain-containing protein</fullName>
    </recommendedName>
</protein>